<evidence type="ECO:0000313" key="7">
    <source>
        <dbReference type="Proteomes" id="UP001469365"/>
    </source>
</evidence>
<comment type="caution">
    <text evidence="6">The sequence shown here is derived from an EMBL/GenBank/DDBJ whole genome shotgun (WGS) entry which is preliminary data.</text>
</comment>
<dbReference type="PANTHER" id="PTHR39157">
    <property type="entry name" value="INTEGRAL MEMBRANE PROTEIN-RELATED"/>
    <property type="match status" value="1"/>
</dbReference>
<keyword evidence="4 5" id="KW-0472">Membrane</keyword>
<evidence type="ECO:0000256" key="3">
    <source>
        <dbReference type="ARBA" id="ARBA00022989"/>
    </source>
</evidence>
<reference evidence="6 7" key="1">
    <citation type="submission" date="2024-04" db="EMBL/GenBank/DDBJ databases">
        <title>draft genome sequnece of Paenibacillus filicis.</title>
        <authorList>
            <person name="Kim D.-U."/>
        </authorList>
    </citation>
    <scope>NUCLEOTIDE SEQUENCE [LARGE SCALE GENOMIC DNA]</scope>
    <source>
        <strain evidence="6 7">KACC14197</strain>
    </source>
</reference>
<feature type="transmembrane region" description="Helical" evidence="5">
    <location>
        <begin position="128"/>
        <end position="148"/>
    </location>
</feature>
<evidence type="ECO:0000256" key="2">
    <source>
        <dbReference type="ARBA" id="ARBA00022692"/>
    </source>
</evidence>
<proteinExistence type="predicted"/>
<evidence type="ECO:0000313" key="6">
    <source>
        <dbReference type="EMBL" id="MEK8130962.1"/>
    </source>
</evidence>
<organism evidence="6 7">
    <name type="scientific">Paenibacillus filicis</name>
    <dbReference type="NCBI Taxonomy" id="669464"/>
    <lineage>
        <taxon>Bacteria</taxon>
        <taxon>Bacillati</taxon>
        <taxon>Bacillota</taxon>
        <taxon>Bacilli</taxon>
        <taxon>Bacillales</taxon>
        <taxon>Paenibacillaceae</taxon>
        <taxon>Paenibacillus</taxon>
    </lineage>
</organism>
<dbReference type="InterPro" id="IPR032808">
    <property type="entry name" value="DoxX"/>
</dbReference>
<keyword evidence="7" id="KW-1185">Reference proteome</keyword>
<sequence>MMTWLRENRYAAVLLTFIRLYLGFNWMIHGWEKLTGPTPFNAAGFLKNAVTNPVADKATKELIYPTFTAFVEHFALPNAQIFNTLIPLGEFLVGLGLILGALTTTAMFFGLLMNFMFMFAGTVSTNPWMILVGFIIFAAGANAGKFGLDTYIQPYLKKMFRAAFHKNDHNAKGKPLGGNPLERAAH</sequence>
<evidence type="ECO:0000256" key="4">
    <source>
        <dbReference type="ARBA" id="ARBA00023136"/>
    </source>
</evidence>
<protein>
    <submittedName>
        <fullName evidence="6">DoxX family protein</fullName>
    </submittedName>
</protein>
<gene>
    <name evidence="6" type="ORF">WMW72_23940</name>
</gene>
<dbReference type="Proteomes" id="UP001469365">
    <property type="component" value="Unassembled WGS sequence"/>
</dbReference>
<dbReference type="EMBL" id="JBBPCC010000017">
    <property type="protein sequence ID" value="MEK8130962.1"/>
    <property type="molecule type" value="Genomic_DNA"/>
</dbReference>
<dbReference type="PANTHER" id="PTHR39157:SF1">
    <property type="entry name" value="DOXX FAMILY PROTEIN"/>
    <property type="match status" value="1"/>
</dbReference>
<accession>A0ABU9DS10</accession>
<keyword evidence="3 5" id="KW-1133">Transmembrane helix</keyword>
<name>A0ABU9DS10_9BACL</name>
<dbReference type="RefSeq" id="WP_341418097.1">
    <property type="nucleotide sequence ID" value="NZ_JBBPCC010000017.1"/>
</dbReference>
<comment type="subcellular location">
    <subcellularLocation>
        <location evidence="1">Membrane</location>
        <topology evidence="1">Multi-pass membrane protein</topology>
    </subcellularLocation>
</comment>
<evidence type="ECO:0000256" key="5">
    <source>
        <dbReference type="SAM" id="Phobius"/>
    </source>
</evidence>
<dbReference type="Pfam" id="PF07681">
    <property type="entry name" value="DoxX"/>
    <property type="match status" value="1"/>
</dbReference>
<keyword evidence="2 5" id="KW-0812">Transmembrane</keyword>
<feature type="transmembrane region" description="Helical" evidence="5">
    <location>
        <begin position="91"/>
        <end position="116"/>
    </location>
</feature>
<evidence type="ECO:0000256" key="1">
    <source>
        <dbReference type="ARBA" id="ARBA00004141"/>
    </source>
</evidence>